<dbReference type="Proteomes" id="UP000324800">
    <property type="component" value="Unassembled WGS sequence"/>
</dbReference>
<feature type="domain" description="Calpain catalytic" evidence="6">
    <location>
        <begin position="84"/>
        <end position="428"/>
    </location>
</feature>
<evidence type="ECO:0000256" key="4">
    <source>
        <dbReference type="PROSITE-ProRule" id="PRU00239"/>
    </source>
</evidence>
<sequence>MNHEKQFDRWKRFALEVRKKMALIEAKKSKQRDNFLRIKQLDSDRKQKEEDERKKQMFRDELKQSKLKTTFVQHFDSILKDSSYFHSQTFPQWNSAQHSIKASTQQTTLFMSSYQYQYQFKRSDYQPELLRPKDIYDNSKDQITVFSKSKYKERWNLIEQGQVGDCSLISSIIAMLNMEEKKNQQIVTDKLYPKGPDNYGVYNLDGHYILRLFINGDYRMVEIDDIIPCQPKQPFERGDTRPRQIMGSKSKLNGEIWISLIEKGYLSLFNGYQSSSLSSAEVIYSFSRWIPDNSWDLKQIFHNDFEWKKLLRRIKQGNILMLINIPMNRFRQNFDQGLGLYSNHGYAVIDAVESGKQRLLRIRNPHGKEVYRGKFSLWDNQSWTAELKKLTNVTTVRSENECIQDGTFWMSVDEIEQYFDHGNISWNPDLLKYQDVIHFTWKEEHYRMGVPEQRNRYAPQFLMYRKSKDQKIWLLLNRHFQGKSSIQNNQEEDIYINIQFCKHDNPNEAPYFSRVINRHVGKFIEANYTSSKFHLLQIGLFDEDIHPTDPRERNLAEKQFELAQIQHFSKDYTGFFTVRIGLYKNLLRTKGDLRFSLFVYSDQEIVNPISRVKINHEDQAVVDTHWALSPMMEFNYGLQHHYVQIYNKGQTKTKMLLLWNSVGITSGKRSWQDDSGRSLIQSLTQAFEDQNTADAFFQIARFILGTQIDLILTPKNEKQKYGDKLEINCVFENGVEGGVHFSEVENGLKDPKANIGMGGLMKLNLYNDSWIQKGIAQRQYTLETEYKQGKNFVPVKKRALRIVPFTSQKYFGRRDPFTLESTGPEGYISQFIQRKGPWEYTSYEISWTDKLQSRIQTRQDEGLPMKLFYIIKAEKATELYIQFIMLHCSDSRYCPKAEFQVVKLVGPQLANEAAIATRLIGAADRKQWERDDKVLFTQDKSLSEEIIYSELFPQSGGYERDGWILTHSGSGRLDDSNAYYGLCVSALQFVDEPIIISAFAWSNAEIQLYRVK</sequence>
<comment type="caution">
    <text evidence="7">The sequence shown here is derived from an EMBL/GenBank/DDBJ whole genome shotgun (WGS) entry which is preliminary data.</text>
</comment>
<dbReference type="OrthoDB" id="167576at2759"/>
<evidence type="ECO:0000313" key="8">
    <source>
        <dbReference type="Proteomes" id="UP000324800"/>
    </source>
</evidence>
<dbReference type="SMART" id="SM00230">
    <property type="entry name" value="CysPc"/>
    <property type="match status" value="1"/>
</dbReference>
<name>A0A5J4WUF7_9EUKA</name>
<evidence type="ECO:0000256" key="1">
    <source>
        <dbReference type="ARBA" id="ARBA00022670"/>
    </source>
</evidence>
<dbReference type="InterPro" id="IPR038765">
    <property type="entry name" value="Papain-like_cys_pep_sf"/>
</dbReference>
<dbReference type="PROSITE" id="PS50203">
    <property type="entry name" value="CALPAIN_CAT"/>
    <property type="match status" value="1"/>
</dbReference>
<evidence type="ECO:0000256" key="5">
    <source>
        <dbReference type="SAM" id="Coils"/>
    </source>
</evidence>
<feature type="coiled-coil region" evidence="5">
    <location>
        <begin position="41"/>
        <end position="68"/>
    </location>
</feature>
<dbReference type="InterPro" id="IPR001300">
    <property type="entry name" value="Peptidase_C2_calpain_cat"/>
</dbReference>
<dbReference type="AlphaFoldDB" id="A0A5J4WUF7"/>
<protein>
    <submittedName>
        <fullName evidence="7">Putative cysteine proteinase</fullName>
    </submittedName>
</protein>
<dbReference type="GO" id="GO:0004198">
    <property type="term" value="F:calcium-dependent cysteine-type endopeptidase activity"/>
    <property type="evidence" value="ECO:0007669"/>
    <property type="project" value="InterPro"/>
</dbReference>
<evidence type="ECO:0000259" key="6">
    <source>
        <dbReference type="PROSITE" id="PS50203"/>
    </source>
</evidence>
<proteinExistence type="predicted"/>
<dbReference type="PANTHER" id="PTHR46143">
    <property type="entry name" value="CALPAIN-7"/>
    <property type="match status" value="1"/>
</dbReference>
<dbReference type="SUPFAM" id="SSF54001">
    <property type="entry name" value="Cysteine proteinases"/>
    <property type="match status" value="1"/>
</dbReference>
<gene>
    <name evidence="7" type="ORF">EZS28_005935</name>
</gene>
<feature type="active site" evidence="4">
    <location>
        <position position="364"/>
    </location>
</feature>
<dbReference type="Pfam" id="PF00648">
    <property type="entry name" value="Peptidase_C2"/>
    <property type="match status" value="1"/>
</dbReference>
<feature type="active site" evidence="4">
    <location>
        <position position="166"/>
    </location>
</feature>
<feature type="active site" evidence="4">
    <location>
        <position position="344"/>
    </location>
</feature>
<keyword evidence="3 4" id="KW-0788">Thiol protease</keyword>
<reference evidence="7 8" key="1">
    <citation type="submission" date="2019-03" db="EMBL/GenBank/DDBJ databases">
        <title>Single cell metagenomics reveals metabolic interactions within the superorganism composed of flagellate Streblomastix strix and complex community of Bacteroidetes bacteria on its surface.</title>
        <authorList>
            <person name="Treitli S.C."/>
            <person name="Kolisko M."/>
            <person name="Husnik F."/>
            <person name="Keeling P."/>
            <person name="Hampl V."/>
        </authorList>
    </citation>
    <scope>NUCLEOTIDE SEQUENCE [LARGE SCALE GENOMIC DNA]</scope>
    <source>
        <strain evidence="7">ST1C</strain>
    </source>
</reference>
<keyword evidence="5" id="KW-0175">Coiled coil</keyword>
<keyword evidence="1 4" id="KW-0645">Protease</keyword>
<organism evidence="7 8">
    <name type="scientific">Streblomastix strix</name>
    <dbReference type="NCBI Taxonomy" id="222440"/>
    <lineage>
        <taxon>Eukaryota</taxon>
        <taxon>Metamonada</taxon>
        <taxon>Preaxostyla</taxon>
        <taxon>Oxymonadida</taxon>
        <taxon>Streblomastigidae</taxon>
        <taxon>Streblomastix</taxon>
    </lineage>
</organism>
<evidence type="ECO:0000256" key="2">
    <source>
        <dbReference type="ARBA" id="ARBA00022801"/>
    </source>
</evidence>
<dbReference type="InterPro" id="IPR051297">
    <property type="entry name" value="PalB/RIM13"/>
</dbReference>
<dbReference type="PANTHER" id="PTHR46143:SF1">
    <property type="entry name" value="CALPAIN-7"/>
    <property type="match status" value="1"/>
</dbReference>
<dbReference type="Gene3D" id="3.90.70.10">
    <property type="entry name" value="Cysteine proteinases"/>
    <property type="match status" value="1"/>
</dbReference>
<keyword evidence="2 4" id="KW-0378">Hydrolase</keyword>
<dbReference type="GO" id="GO:0006508">
    <property type="term" value="P:proteolysis"/>
    <property type="evidence" value="ECO:0007669"/>
    <property type="project" value="UniProtKB-KW"/>
</dbReference>
<dbReference type="EMBL" id="SNRW01000934">
    <property type="protein sequence ID" value="KAA6398541.1"/>
    <property type="molecule type" value="Genomic_DNA"/>
</dbReference>
<evidence type="ECO:0000256" key="3">
    <source>
        <dbReference type="ARBA" id="ARBA00022807"/>
    </source>
</evidence>
<evidence type="ECO:0000313" key="7">
    <source>
        <dbReference type="EMBL" id="KAA6398541.1"/>
    </source>
</evidence>
<accession>A0A5J4WUF7</accession>